<dbReference type="RefSeq" id="WP_085801556.1">
    <property type="nucleotide sequence ID" value="NZ_FWXB01000015.1"/>
</dbReference>
<dbReference type="SUPFAM" id="SSF55298">
    <property type="entry name" value="YjgF-like"/>
    <property type="match status" value="1"/>
</dbReference>
<dbReference type="AlphaFoldDB" id="A0A1X7BVJ7"/>
<dbReference type="GO" id="GO:0016787">
    <property type="term" value="F:hydrolase activity"/>
    <property type="evidence" value="ECO:0007669"/>
    <property type="project" value="UniProtKB-KW"/>
</dbReference>
<dbReference type="EMBL" id="FWXB01000015">
    <property type="protein sequence ID" value="SMC13623.1"/>
    <property type="molecule type" value="Genomic_DNA"/>
</dbReference>
<organism evidence="1 2">
    <name type="scientific">Roseovarius aestuarii</name>
    <dbReference type="NCBI Taxonomy" id="475083"/>
    <lineage>
        <taxon>Bacteria</taxon>
        <taxon>Pseudomonadati</taxon>
        <taxon>Pseudomonadota</taxon>
        <taxon>Alphaproteobacteria</taxon>
        <taxon>Rhodobacterales</taxon>
        <taxon>Roseobacteraceae</taxon>
        <taxon>Roseovarius</taxon>
    </lineage>
</organism>
<name>A0A1X7BVJ7_9RHOB</name>
<dbReference type="Proteomes" id="UP000193224">
    <property type="component" value="Unassembled WGS sequence"/>
</dbReference>
<sequence>MNDIIRHGTKQRMSAAVRHGNTIYLAGQVGNAEDGVADQTRTCLEKVEELLAQMDSDKQRILQTTIWLADMADFAEMNAVWDAWVPEGHAPARACGESKLARPELKVEILVVAAARPRDLERGR</sequence>
<protein>
    <submittedName>
        <fullName evidence="1">Enamine/imine deaminase</fullName>
        <ecNumber evidence="1">3.5.4.-</ecNumber>
    </submittedName>
</protein>
<gene>
    <name evidence="1" type="primary">ridA</name>
    <name evidence="1" type="ORF">ROA7745_03480</name>
</gene>
<proteinExistence type="predicted"/>
<dbReference type="CDD" id="cd06150">
    <property type="entry name" value="YjgF_YER057c_UK114_like_2"/>
    <property type="match status" value="1"/>
</dbReference>
<reference evidence="1 2" key="1">
    <citation type="submission" date="2017-03" db="EMBL/GenBank/DDBJ databases">
        <authorList>
            <person name="Afonso C.L."/>
            <person name="Miller P.J."/>
            <person name="Scott M.A."/>
            <person name="Spackman E."/>
            <person name="Goraichik I."/>
            <person name="Dimitrov K.M."/>
            <person name="Suarez D.L."/>
            <person name="Swayne D.E."/>
        </authorList>
    </citation>
    <scope>NUCLEOTIDE SEQUENCE [LARGE SCALE GENOMIC DNA]</scope>
    <source>
        <strain evidence="1 2">CECT 7745</strain>
    </source>
</reference>
<evidence type="ECO:0000313" key="1">
    <source>
        <dbReference type="EMBL" id="SMC13623.1"/>
    </source>
</evidence>
<accession>A0A1X7BVJ7</accession>
<dbReference type="EC" id="3.5.4.-" evidence="1"/>
<dbReference type="OrthoDB" id="9803101at2"/>
<dbReference type="InterPro" id="IPR006175">
    <property type="entry name" value="YjgF/YER057c/UK114"/>
</dbReference>
<keyword evidence="2" id="KW-1185">Reference proteome</keyword>
<keyword evidence="1" id="KW-0378">Hydrolase</keyword>
<evidence type="ECO:0000313" key="2">
    <source>
        <dbReference type="Proteomes" id="UP000193224"/>
    </source>
</evidence>
<dbReference type="InterPro" id="IPR035709">
    <property type="entry name" value="YoaB-like"/>
</dbReference>
<dbReference type="Gene3D" id="3.30.1330.40">
    <property type="entry name" value="RutC-like"/>
    <property type="match status" value="1"/>
</dbReference>
<dbReference type="PANTHER" id="PTHR47328">
    <property type="match status" value="1"/>
</dbReference>
<dbReference type="PANTHER" id="PTHR47328:SF1">
    <property type="entry name" value="RUTC FAMILY PROTEIN YOAB"/>
    <property type="match status" value="1"/>
</dbReference>
<dbReference type="InterPro" id="IPR035959">
    <property type="entry name" value="RutC-like_sf"/>
</dbReference>
<dbReference type="Pfam" id="PF01042">
    <property type="entry name" value="Ribonuc_L-PSP"/>
    <property type="match status" value="1"/>
</dbReference>